<dbReference type="RefSeq" id="WP_262434503.1">
    <property type="nucleotide sequence ID" value="NZ_JACRTF010000001.1"/>
</dbReference>
<sequence length="82" mass="9087">MNDPGDIIWLLGDYIEYCMITNYGIPIGVATAGAGAAVVESVVEGTQLQEIESQHTSVQPEIKPQGPRQDNNWWQNIINLFK</sequence>
<keyword evidence="2" id="KW-1185">Reference proteome</keyword>
<reference evidence="1" key="1">
    <citation type="submission" date="2020-08" db="EMBL/GenBank/DDBJ databases">
        <title>Genome public.</title>
        <authorList>
            <person name="Liu C."/>
            <person name="Sun Q."/>
        </authorList>
    </citation>
    <scope>NUCLEOTIDE SEQUENCE</scope>
    <source>
        <strain evidence="1">N12</strain>
    </source>
</reference>
<gene>
    <name evidence="1" type="ORF">H8744_08900</name>
</gene>
<dbReference type="EMBL" id="JACRTF010000001">
    <property type="protein sequence ID" value="MBC8593360.1"/>
    <property type="molecule type" value="Genomic_DNA"/>
</dbReference>
<name>A0A926F3J2_9BACT</name>
<proteinExistence type="predicted"/>
<evidence type="ECO:0000313" key="2">
    <source>
        <dbReference type="Proteomes" id="UP000651085"/>
    </source>
</evidence>
<evidence type="ECO:0000313" key="1">
    <source>
        <dbReference type="EMBL" id="MBC8593360.1"/>
    </source>
</evidence>
<accession>A0A926F3J2</accession>
<protein>
    <submittedName>
        <fullName evidence="1">Uncharacterized protein</fullName>
    </submittedName>
</protein>
<dbReference type="AlphaFoldDB" id="A0A926F3J2"/>
<dbReference type="Proteomes" id="UP000651085">
    <property type="component" value="Unassembled WGS sequence"/>
</dbReference>
<comment type="caution">
    <text evidence="1">The sequence shown here is derived from an EMBL/GenBank/DDBJ whole genome shotgun (WGS) entry which is preliminary data.</text>
</comment>
<organism evidence="1 2">
    <name type="scientific">Jilunia laotingensis</name>
    <dbReference type="NCBI Taxonomy" id="2763675"/>
    <lineage>
        <taxon>Bacteria</taxon>
        <taxon>Pseudomonadati</taxon>
        <taxon>Bacteroidota</taxon>
        <taxon>Bacteroidia</taxon>
        <taxon>Bacteroidales</taxon>
        <taxon>Bacteroidaceae</taxon>
        <taxon>Jilunia</taxon>
    </lineage>
</organism>